<proteinExistence type="predicted"/>
<feature type="compositionally biased region" description="Polar residues" evidence="1">
    <location>
        <begin position="1006"/>
        <end position="1019"/>
    </location>
</feature>
<feature type="region of interest" description="Disordered" evidence="1">
    <location>
        <begin position="938"/>
        <end position="971"/>
    </location>
</feature>
<comment type="caution">
    <text evidence="2">The sequence shown here is derived from an EMBL/GenBank/DDBJ whole genome shotgun (WGS) entry which is preliminary data.</text>
</comment>
<feature type="region of interest" description="Disordered" evidence="1">
    <location>
        <begin position="477"/>
        <end position="503"/>
    </location>
</feature>
<accession>A0A8J2K9C3</accession>
<feature type="region of interest" description="Disordered" evidence="1">
    <location>
        <begin position="345"/>
        <end position="374"/>
    </location>
</feature>
<feature type="compositionally biased region" description="Basic and acidic residues" evidence="1">
    <location>
        <begin position="494"/>
        <end position="503"/>
    </location>
</feature>
<sequence>MPAASSIKWVIVANPDSEESHNYGSGDNYVCSVALVARSAGWKTIIIGQKLNCCQIPDCYPINKHQFLKMSYRTASVIKNLMESDSGKHSQAYKETIRNLAFLWAMHRGARYVFDAYVEEYQSAGVKIPKFEEEFSRQLNTLALDESLALVEERSRSRANVFRNPYSHFGRPDVRLLPSGPGSGSGSNSHQHSLGHVLNYNQYTTFNLDHGHGHPNPSMKSSHKNQEYPTFRICEVRPPSIEKFLEIDEGWWDLRAPALVLPGDTMPPLCTRNTLFSPEVFWALPLLPDYSAGESEDLTEVPRNTSRIPPWYIRGLWSQSLLGDLGGSIRLTLSRVPTLQVTHDSYSGDYDQAPLKESPAGNSGASSNNNRTGSSKLLKRWHCRSRSTFRCLLLMAKELSKSVYMSKNDLNLIDAWVMDLKHIHYTEPPMLPKRRSHANPCLGADGLHGVSFYPSLEPSKELFTDEYNEKRNETLKEIVSRNDAADGPASVQGSRDKRETERPFLRSDVSLNLTAPEENATFAPVDWSAYVSDGDKLVEAETPIVTHTASVDGDSYLNPPAQEPALPISDKGKSYGRDDFVYHHVILGDPSDIDTYSRRILPLVDKPVFPSRPGYGNSAATAAARTGKQFRAFLQEVTAKSADAAADEFPILKAITENMCPGYGPLIPYQPQVTYPDTLLIVVFTNQHYDLIPTLEVLYRSVFPNMLYCGHPHESVEIFLRKYQSVEHRSFSFLPTYTRATYECVLGAMEMNYEVKGYMVVTDETLINTWSLPNVDPNKIWVSTSGYDKVTRGSWDKLDPGGQKLPRLLDGIVATWKLFSYILVGQDSYQFLEPRGIKKRSLYSEEEPIEEASRSSVVNESLETGETAYIPGASFKWDEQNSTNSDTYNDGKNNTRDEKDLLPSDFDYLKSAIFADPKTSSAENDTSIISDETTEEEVFVGEHDEDNRPLESLGLEENIGPSSPAPEDKVTDSILSDPMLVTPTEESLENSTILWPMSDHSKTEESVNSFTSTTTNPESSVGVPLYHVEHIEPPTPPTWHKPEEASTPPTVERGASPDSNVDSKASGSVFLGESEGPANLGKEINPPTNSPSSTDRSIESSTVSSTSSSVAEGSPSPLDPADLELKGDMEALLELLHEVYVNMIALIGNYQENNEDLRNQEYSSEGMDASLLEDSKSHRISPREFRHIRCTLMDDGHQSELCSTLRDYINLLGLNIGRDIRLFHDTIPMYYLPSWTTKPFYSVANVLLHYGVMDELALPLLFRGLALESDWVRLNKTVGDTLTEDASSYSTIPGSNANSAPSSLAETQYLHPFNLHKVYSDKTVRRSFCSNYLLRVLQL</sequence>
<name>A0A8J2K9C3_9HEXA</name>
<dbReference type="PANTHER" id="PTHR31362">
    <property type="entry name" value="GLYCOSYLTRANSFERASE STELLO1-RELATED"/>
    <property type="match status" value="1"/>
</dbReference>
<feature type="region of interest" description="Disordered" evidence="1">
    <location>
        <begin position="996"/>
        <end position="1122"/>
    </location>
</feature>
<feature type="compositionally biased region" description="Low complexity" evidence="1">
    <location>
        <begin position="358"/>
        <end position="374"/>
    </location>
</feature>
<feature type="compositionally biased region" description="Polar residues" evidence="1">
    <location>
        <begin position="880"/>
        <end position="892"/>
    </location>
</feature>
<feature type="compositionally biased region" description="Polar residues" evidence="1">
    <location>
        <begin position="1057"/>
        <end position="1066"/>
    </location>
</feature>
<reference evidence="2" key="1">
    <citation type="submission" date="2021-06" db="EMBL/GenBank/DDBJ databases">
        <authorList>
            <person name="Hodson N. C."/>
            <person name="Mongue J. A."/>
            <person name="Jaron S. K."/>
        </authorList>
    </citation>
    <scope>NUCLEOTIDE SEQUENCE</scope>
</reference>
<feature type="compositionally biased region" description="Basic and acidic residues" evidence="1">
    <location>
        <begin position="940"/>
        <end position="949"/>
    </location>
</feature>
<gene>
    <name evidence="2" type="ORF">AFUS01_LOCUS24084</name>
</gene>
<dbReference type="OrthoDB" id="6346751at2759"/>
<evidence type="ECO:0000313" key="2">
    <source>
        <dbReference type="EMBL" id="CAG7785461.1"/>
    </source>
</evidence>
<dbReference type="PANTHER" id="PTHR31362:SF0">
    <property type="entry name" value="EXOSTOSIN DOMAIN-CONTAINING PROTEIN-RELATED"/>
    <property type="match status" value="1"/>
</dbReference>
<feature type="region of interest" description="Disordered" evidence="1">
    <location>
        <begin position="870"/>
        <end position="901"/>
    </location>
</feature>
<dbReference type="Proteomes" id="UP000708208">
    <property type="component" value="Unassembled WGS sequence"/>
</dbReference>
<keyword evidence="3" id="KW-1185">Reference proteome</keyword>
<dbReference type="InterPro" id="IPR005049">
    <property type="entry name" value="STL-like"/>
</dbReference>
<dbReference type="EMBL" id="CAJVCH010297293">
    <property type="protein sequence ID" value="CAG7785461.1"/>
    <property type="molecule type" value="Genomic_DNA"/>
</dbReference>
<protein>
    <submittedName>
        <fullName evidence="2">Uncharacterized protein</fullName>
    </submittedName>
</protein>
<feature type="compositionally biased region" description="Low complexity" evidence="1">
    <location>
        <begin position="1090"/>
        <end position="1116"/>
    </location>
</feature>
<organism evidence="2 3">
    <name type="scientific">Allacma fusca</name>
    <dbReference type="NCBI Taxonomy" id="39272"/>
    <lineage>
        <taxon>Eukaryota</taxon>
        <taxon>Metazoa</taxon>
        <taxon>Ecdysozoa</taxon>
        <taxon>Arthropoda</taxon>
        <taxon>Hexapoda</taxon>
        <taxon>Collembola</taxon>
        <taxon>Symphypleona</taxon>
        <taxon>Sminthuridae</taxon>
        <taxon>Allacma</taxon>
    </lineage>
</organism>
<evidence type="ECO:0000256" key="1">
    <source>
        <dbReference type="SAM" id="MobiDB-lite"/>
    </source>
</evidence>
<evidence type="ECO:0000313" key="3">
    <source>
        <dbReference type="Proteomes" id="UP000708208"/>
    </source>
</evidence>